<evidence type="ECO:0000313" key="2">
    <source>
        <dbReference type="Proteomes" id="UP000494106"/>
    </source>
</evidence>
<evidence type="ECO:0000313" key="1">
    <source>
        <dbReference type="EMBL" id="CAB3238683.1"/>
    </source>
</evidence>
<reference evidence="1 2" key="1">
    <citation type="submission" date="2020-04" db="EMBL/GenBank/DDBJ databases">
        <authorList>
            <person name="Wallbank WR R."/>
            <person name="Pardo Diaz C."/>
            <person name="Kozak K."/>
            <person name="Martin S."/>
            <person name="Jiggins C."/>
            <person name="Moest M."/>
            <person name="Warren A I."/>
            <person name="Byers J.R.P. K."/>
            <person name="Montejo-Kovacevich G."/>
            <person name="Yen C E."/>
        </authorList>
    </citation>
    <scope>NUCLEOTIDE SEQUENCE [LARGE SCALE GENOMIC DNA]</scope>
</reference>
<name>A0A8S0ZVC9_ARCPL</name>
<dbReference type="AlphaFoldDB" id="A0A8S0ZVC9"/>
<gene>
    <name evidence="1" type="ORF">APLA_LOCUS7502</name>
</gene>
<proteinExistence type="predicted"/>
<protein>
    <submittedName>
        <fullName evidence="1">Uncharacterized protein</fullName>
    </submittedName>
</protein>
<accession>A0A8S0ZVC9</accession>
<sequence>MKYSIVLDSLGHEPKNVSVRGRTTAYHLAPDGARWYARATSSCLFAVLSGDFCTKQDRKGPILLGLTLDLGTPR</sequence>
<comment type="caution">
    <text evidence="1">The sequence shown here is derived from an EMBL/GenBank/DDBJ whole genome shotgun (WGS) entry which is preliminary data.</text>
</comment>
<organism evidence="1 2">
    <name type="scientific">Arctia plantaginis</name>
    <name type="common">Wood tiger moth</name>
    <name type="synonym">Phalaena plantaginis</name>
    <dbReference type="NCBI Taxonomy" id="874455"/>
    <lineage>
        <taxon>Eukaryota</taxon>
        <taxon>Metazoa</taxon>
        <taxon>Ecdysozoa</taxon>
        <taxon>Arthropoda</taxon>
        <taxon>Hexapoda</taxon>
        <taxon>Insecta</taxon>
        <taxon>Pterygota</taxon>
        <taxon>Neoptera</taxon>
        <taxon>Endopterygota</taxon>
        <taxon>Lepidoptera</taxon>
        <taxon>Glossata</taxon>
        <taxon>Ditrysia</taxon>
        <taxon>Noctuoidea</taxon>
        <taxon>Erebidae</taxon>
        <taxon>Arctiinae</taxon>
        <taxon>Arctia</taxon>
    </lineage>
</organism>
<dbReference type="EMBL" id="CADEBC010000498">
    <property type="protein sequence ID" value="CAB3238683.1"/>
    <property type="molecule type" value="Genomic_DNA"/>
</dbReference>
<dbReference type="Proteomes" id="UP000494106">
    <property type="component" value="Unassembled WGS sequence"/>
</dbReference>
<keyword evidence="2" id="KW-1185">Reference proteome</keyword>